<evidence type="ECO:0000256" key="6">
    <source>
        <dbReference type="PIRNR" id="PIRNR037945"/>
    </source>
</evidence>
<dbReference type="AlphaFoldDB" id="A0A8T0FH68"/>
<accession>A0A8T0FH68</accession>
<dbReference type="SMART" id="SM00644">
    <property type="entry name" value="Ami_2"/>
    <property type="match status" value="1"/>
</dbReference>
<keyword evidence="12" id="KW-1185">Reference proteome</keyword>
<dbReference type="SUPFAM" id="SSF55846">
    <property type="entry name" value="N-acetylmuramoyl-L-alanine amidase-like"/>
    <property type="match status" value="1"/>
</dbReference>
<dbReference type="InterPro" id="IPR036505">
    <property type="entry name" value="Amidase/PGRP_sf"/>
</dbReference>
<evidence type="ECO:0000256" key="7">
    <source>
        <dbReference type="PIRSR" id="PIRSR037945-1"/>
    </source>
</evidence>
<dbReference type="Gene3D" id="3.40.80.10">
    <property type="entry name" value="Peptidoglycan recognition protein-like"/>
    <property type="match status" value="1"/>
</dbReference>
<dbReference type="GO" id="GO:0008270">
    <property type="term" value="F:zinc ion binding"/>
    <property type="evidence" value="ECO:0007669"/>
    <property type="project" value="InterPro"/>
</dbReference>
<feature type="disulfide bond" evidence="7">
    <location>
        <begin position="64"/>
        <end position="70"/>
    </location>
</feature>
<feature type="signal peptide" evidence="8">
    <location>
        <begin position="1"/>
        <end position="19"/>
    </location>
</feature>
<evidence type="ECO:0000259" key="10">
    <source>
        <dbReference type="SMART" id="SM00701"/>
    </source>
</evidence>
<gene>
    <name evidence="11" type="ORF">HNY73_006823</name>
</gene>
<dbReference type="SMART" id="SM00701">
    <property type="entry name" value="PGRP"/>
    <property type="match status" value="1"/>
</dbReference>
<organism evidence="11 12">
    <name type="scientific">Argiope bruennichi</name>
    <name type="common">Wasp spider</name>
    <name type="synonym">Aranea bruennichi</name>
    <dbReference type="NCBI Taxonomy" id="94029"/>
    <lineage>
        <taxon>Eukaryota</taxon>
        <taxon>Metazoa</taxon>
        <taxon>Ecdysozoa</taxon>
        <taxon>Arthropoda</taxon>
        <taxon>Chelicerata</taxon>
        <taxon>Arachnida</taxon>
        <taxon>Araneae</taxon>
        <taxon>Araneomorphae</taxon>
        <taxon>Entelegynae</taxon>
        <taxon>Araneoidea</taxon>
        <taxon>Araneidae</taxon>
        <taxon>Argiope</taxon>
    </lineage>
</organism>
<keyword evidence="5" id="KW-1015">Disulfide bond</keyword>
<reference evidence="11" key="1">
    <citation type="journal article" date="2020" name="bioRxiv">
        <title>Chromosome-level reference genome of the European wasp spider Argiope bruennichi: a resource for studies on range expansion and evolutionary adaptation.</title>
        <authorList>
            <person name="Sheffer M.M."/>
            <person name="Hoppe A."/>
            <person name="Krehenwinkel H."/>
            <person name="Uhl G."/>
            <person name="Kuss A.W."/>
            <person name="Jensen L."/>
            <person name="Jensen C."/>
            <person name="Gillespie R.G."/>
            <person name="Hoff K.J."/>
            <person name="Prost S."/>
        </authorList>
    </citation>
    <scope>NUCLEOTIDE SEQUENCE</scope>
</reference>
<feature type="chain" id="PRO_5036435044" description="Peptidoglycan-recognition protein" evidence="8">
    <location>
        <begin position="20"/>
        <end position="202"/>
    </location>
</feature>
<dbReference type="InterPro" id="IPR015510">
    <property type="entry name" value="PGRP"/>
</dbReference>
<dbReference type="FunFam" id="3.40.80.10:FF:000001">
    <property type="entry name" value="Peptidoglycan recognition protein 1"/>
    <property type="match status" value="1"/>
</dbReference>
<dbReference type="GO" id="GO:0042834">
    <property type="term" value="F:peptidoglycan binding"/>
    <property type="evidence" value="ECO:0007669"/>
    <property type="project" value="InterPro"/>
</dbReference>
<dbReference type="GO" id="GO:0045087">
    <property type="term" value="P:innate immune response"/>
    <property type="evidence" value="ECO:0007669"/>
    <property type="project" value="UniProtKB-KW"/>
</dbReference>
<dbReference type="GO" id="GO:0009253">
    <property type="term" value="P:peptidoglycan catabolic process"/>
    <property type="evidence" value="ECO:0007669"/>
    <property type="project" value="InterPro"/>
</dbReference>
<dbReference type="GO" id="GO:0008745">
    <property type="term" value="F:N-acetylmuramoyl-L-alanine amidase activity"/>
    <property type="evidence" value="ECO:0007669"/>
    <property type="project" value="InterPro"/>
</dbReference>
<dbReference type="EMBL" id="JABXBU010000012">
    <property type="protein sequence ID" value="KAF8788818.1"/>
    <property type="molecule type" value="Genomic_DNA"/>
</dbReference>
<keyword evidence="3 8" id="KW-0732">Signal</keyword>
<dbReference type="InterPro" id="IPR002502">
    <property type="entry name" value="Amidase_domain"/>
</dbReference>
<dbReference type="InterPro" id="IPR017331">
    <property type="entry name" value="Peptidoglycan_recognition"/>
</dbReference>
<evidence type="ECO:0000259" key="9">
    <source>
        <dbReference type="SMART" id="SM00644"/>
    </source>
</evidence>
<evidence type="ECO:0000256" key="3">
    <source>
        <dbReference type="ARBA" id="ARBA00022729"/>
    </source>
</evidence>
<dbReference type="EMBL" id="JABXBU010000012">
    <property type="protein sequence ID" value="KAF8788819.1"/>
    <property type="molecule type" value="Genomic_DNA"/>
</dbReference>
<evidence type="ECO:0000313" key="12">
    <source>
        <dbReference type="Proteomes" id="UP000807504"/>
    </source>
</evidence>
<feature type="domain" description="N-acetylmuramoyl-L-alanine amidase" evidence="9">
    <location>
        <begin position="35"/>
        <end position="176"/>
    </location>
</feature>
<keyword evidence="2 6" id="KW-0399">Innate immunity</keyword>
<protein>
    <recommendedName>
        <fullName evidence="6">Peptidoglycan-recognition protein</fullName>
    </recommendedName>
</protein>
<evidence type="ECO:0000256" key="1">
    <source>
        <dbReference type="ARBA" id="ARBA00007553"/>
    </source>
</evidence>
<feature type="domain" description="Peptidoglycan recognition protein family" evidence="10">
    <location>
        <begin position="28"/>
        <end position="170"/>
    </location>
</feature>
<dbReference type="PANTHER" id="PTHR11022">
    <property type="entry name" value="PEPTIDOGLYCAN RECOGNITION PROTEIN"/>
    <property type="match status" value="1"/>
</dbReference>
<evidence type="ECO:0000256" key="4">
    <source>
        <dbReference type="ARBA" id="ARBA00022859"/>
    </source>
</evidence>
<proteinExistence type="inferred from homology"/>
<dbReference type="PIRSF" id="PIRSF037945">
    <property type="entry name" value="PGRPs"/>
    <property type="match status" value="1"/>
</dbReference>
<evidence type="ECO:0000256" key="2">
    <source>
        <dbReference type="ARBA" id="ARBA00022588"/>
    </source>
</evidence>
<evidence type="ECO:0000313" key="11">
    <source>
        <dbReference type="EMBL" id="KAF8788819.1"/>
    </source>
</evidence>
<dbReference type="InterPro" id="IPR006619">
    <property type="entry name" value="PGRP_domain_met/bac"/>
</dbReference>
<comment type="caution">
    <text evidence="11">The sequence shown here is derived from an EMBL/GenBank/DDBJ whole genome shotgun (WGS) entry which is preliminary data.</text>
</comment>
<evidence type="ECO:0000256" key="5">
    <source>
        <dbReference type="ARBA" id="ARBA00023157"/>
    </source>
</evidence>
<dbReference type="CDD" id="cd06583">
    <property type="entry name" value="PGRP"/>
    <property type="match status" value="1"/>
</dbReference>
<dbReference type="Pfam" id="PF01510">
    <property type="entry name" value="Amidase_2"/>
    <property type="match status" value="1"/>
</dbReference>
<keyword evidence="4 6" id="KW-0391">Immunity</keyword>
<evidence type="ECO:0000256" key="8">
    <source>
        <dbReference type="SAM" id="SignalP"/>
    </source>
</evidence>
<dbReference type="PANTHER" id="PTHR11022:SF41">
    <property type="entry name" value="PEPTIDOGLYCAN-RECOGNITION PROTEIN LC-RELATED"/>
    <property type="match status" value="1"/>
</dbReference>
<sequence length="202" mass="22800">MLLTSLGFFVFLQTASVLGEQHTPCDGVEIVWRKDWKARPSVRSRTVKLPLLHVIIQHTVSPPCKTRSQCIRNVQFIQDYHLDYKGWGDIAYNFLIGGDGRAYEGIGWNHEGAHSINFNWKSLGIAFIGNFMEVTPSQKMLDAALNLIKCGVKEGYLAPTYELTGHRDVACTLSPGDKLYEIIRQWDNYKGGRLDSYDCSGN</sequence>
<comment type="similarity">
    <text evidence="1 6">Belongs to the N-acetylmuramoyl-L-alanine amidase 2 family.</text>
</comment>
<dbReference type="Proteomes" id="UP000807504">
    <property type="component" value="Unassembled WGS sequence"/>
</dbReference>
<reference evidence="11" key="2">
    <citation type="submission" date="2020-06" db="EMBL/GenBank/DDBJ databases">
        <authorList>
            <person name="Sheffer M."/>
        </authorList>
    </citation>
    <scope>NUCLEOTIDE SEQUENCE</scope>
</reference>
<name>A0A8T0FH68_ARGBR</name>